<evidence type="ECO:0000313" key="4">
    <source>
        <dbReference type="Proteomes" id="UP000321947"/>
    </source>
</evidence>
<accession>A0A5A7TF54</accession>
<protein>
    <submittedName>
        <fullName evidence="1">Uncharacterized protein</fullName>
    </submittedName>
</protein>
<sequence>MLSLPHQLKLRLPDCLSVSSGFATDQYGLGAPSGRQRPDFVPTGAHVARVRKLVSSWVPLFRTLMGSEGKGRGKLASDKEGSLTCHMGTQFCFRVYVSVF</sequence>
<reference evidence="3 4" key="1">
    <citation type="submission" date="2019-08" db="EMBL/GenBank/DDBJ databases">
        <title>Draft genome sequences of two oriental melons (Cucumis melo L. var makuwa).</title>
        <authorList>
            <person name="Kwon S.-Y."/>
        </authorList>
    </citation>
    <scope>NUCLEOTIDE SEQUENCE [LARGE SCALE GENOMIC DNA]</scope>
    <source>
        <strain evidence="4">cv. Chang Bougi</strain>
        <strain evidence="3">cv. SW 3</strain>
        <tissue evidence="1">Leaf</tissue>
    </source>
</reference>
<name>A0A5A7TF54_CUCMM</name>
<evidence type="ECO:0000313" key="1">
    <source>
        <dbReference type="EMBL" id="KAA0041538.1"/>
    </source>
</evidence>
<dbReference type="EMBL" id="SSTD01003946">
    <property type="protein sequence ID" value="TYK24410.1"/>
    <property type="molecule type" value="Genomic_DNA"/>
</dbReference>
<dbReference type="AlphaFoldDB" id="A0A5A7TF54"/>
<comment type="caution">
    <text evidence="1">The sequence shown here is derived from an EMBL/GenBank/DDBJ whole genome shotgun (WGS) entry which is preliminary data.</text>
</comment>
<gene>
    <name evidence="2" type="ORF">E5676_scaffold205G002000</name>
    <name evidence="1" type="ORF">E6C27_scaffold6G001350</name>
</gene>
<organism evidence="1 3">
    <name type="scientific">Cucumis melo var. makuwa</name>
    <name type="common">Oriental melon</name>
    <dbReference type="NCBI Taxonomy" id="1194695"/>
    <lineage>
        <taxon>Eukaryota</taxon>
        <taxon>Viridiplantae</taxon>
        <taxon>Streptophyta</taxon>
        <taxon>Embryophyta</taxon>
        <taxon>Tracheophyta</taxon>
        <taxon>Spermatophyta</taxon>
        <taxon>Magnoliopsida</taxon>
        <taxon>eudicotyledons</taxon>
        <taxon>Gunneridae</taxon>
        <taxon>Pentapetalae</taxon>
        <taxon>rosids</taxon>
        <taxon>fabids</taxon>
        <taxon>Cucurbitales</taxon>
        <taxon>Cucurbitaceae</taxon>
        <taxon>Benincaseae</taxon>
        <taxon>Cucumis</taxon>
    </lineage>
</organism>
<dbReference type="Proteomes" id="UP000321947">
    <property type="component" value="Unassembled WGS sequence"/>
</dbReference>
<evidence type="ECO:0000313" key="3">
    <source>
        <dbReference type="Proteomes" id="UP000321393"/>
    </source>
</evidence>
<dbReference type="Proteomes" id="UP000321393">
    <property type="component" value="Unassembled WGS sequence"/>
</dbReference>
<dbReference type="EMBL" id="SSTE01016577">
    <property type="protein sequence ID" value="KAA0041538.1"/>
    <property type="molecule type" value="Genomic_DNA"/>
</dbReference>
<proteinExistence type="predicted"/>
<evidence type="ECO:0000313" key="2">
    <source>
        <dbReference type="EMBL" id="TYK24410.1"/>
    </source>
</evidence>